<feature type="compositionally biased region" description="Low complexity" evidence="1">
    <location>
        <begin position="100"/>
        <end position="113"/>
    </location>
</feature>
<keyword evidence="2" id="KW-1133">Transmembrane helix</keyword>
<dbReference type="AlphaFoldDB" id="X6NG75"/>
<name>X6NG75_RETFI</name>
<sequence>MEENILNTRKITAGLVLVAALFVAVYLYSAHDQKTKESEPSQRDSSSPVVAGNASLQSQQTQQLQQSEQSRPSQPSQQPQQVQQSQPLPQQNSATPANISPSTTSAPTKSAEPPRSPNETTILRRRGRDAPSPGGDDIASPQNGPSNERLSEEERILLLSLNEKSKQVRTFHAIDPFELYSCIKAHNDTIWNMLTKDGKLEHNLATIFSFFALLHYNIAVKVSIFFFFLKKRGDEIKKNETFILFDIEWKKSKQIANDIVTYYLGEDDNPWFGKEEFDEQIDTWMKHYFDQFDIRVERNTTS</sequence>
<feature type="compositionally biased region" description="Low complexity" evidence="1">
    <location>
        <begin position="55"/>
        <end position="91"/>
    </location>
</feature>
<keyword evidence="2" id="KW-0812">Transmembrane</keyword>
<gene>
    <name evidence="3" type="ORF">RFI_12291</name>
</gene>
<feature type="region of interest" description="Disordered" evidence="1">
    <location>
        <begin position="33"/>
        <end position="150"/>
    </location>
</feature>
<keyword evidence="4" id="KW-1185">Reference proteome</keyword>
<accession>X6NG75</accession>
<evidence type="ECO:0000313" key="3">
    <source>
        <dbReference type="EMBL" id="ETO24868.1"/>
    </source>
</evidence>
<feature type="transmembrane region" description="Helical" evidence="2">
    <location>
        <begin position="12"/>
        <end position="29"/>
    </location>
</feature>
<keyword evidence="2" id="KW-0472">Membrane</keyword>
<dbReference type="EMBL" id="ASPP01008908">
    <property type="protein sequence ID" value="ETO24868.1"/>
    <property type="molecule type" value="Genomic_DNA"/>
</dbReference>
<feature type="transmembrane region" description="Helical" evidence="2">
    <location>
        <begin position="207"/>
        <end position="229"/>
    </location>
</feature>
<proteinExistence type="predicted"/>
<reference evidence="3 4" key="1">
    <citation type="journal article" date="2013" name="Curr. Biol.">
        <title>The Genome of the Foraminiferan Reticulomyxa filosa.</title>
        <authorList>
            <person name="Glockner G."/>
            <person name="Hulsmann N."/>
            <person name="Schleicher M."/>
            <person name="Noegel A.A."/>
            <person name="Eichinger L."/>
            <person name="Gallinger C."/>
            <person name="Pawlowski J."/>
            <person name="Sierra R."/>
            <person name="Euteneuer U."/>
            <person name="Pillet L."/>
            <person name="Moustafa A."/>
            <person name="Platzer M."/>
            <person name="Groth M."/>
            <person name="Szafranski K."/>
            <person name="Schliwa M."/>
        </authorList>
    </citation>
    <scope>NUCLEOTIDE SEQUENCE [LARGE SCALE GENOMIC DNA]</scope>
</reference>
<feature type="compositionally biased region" description="Basic and acidic residues" evidence="1">
    <location>
        <begin position="33"/>
        <end position="42"/>
    </location>
</feature>
<evidence type="ECO:0000256" key="1">
    <source>
        <dbReference type="SAM" id="MobiDB-lite"/>
    </source>
</evidence>
<evidence type="ECO:0000256" key="2">
    <source>
        <dbReference type="SAM" id="Phobius"/>
    </source>
</evidence>
<protein>
    <submittedName>
        <fullName evidence="3">Putative global transcription activator SNF2L2 isoform a</fullName>
    </submittedName>
</protein>
<evidence type="ECO:0000313" key="4">
    <source>
        <dbReference type="Proteomes" id="UP000023152"/>
    </source>
</evidence>
<dbReference type="Proteomes" id="UP000023152">
    <property type="component" value="Unassembled WGS sequence"/>
</dbReference>
<comment type="caution">
    <text evidence="3">The sequence shown here is derived from an EMBL/GenBank/DDBJ whole genome shotgun (WGS) entry which is preliminary data.</text>
</comment>
<organism evidence="3 4">
    <name type="scientific">Reticulomyxa filosa</name>
    <dbReference type="NCBI Taxonomy" id="46433"/>
    <lineage>
        <taxon>Eukaryota</taxon>
        <taxon>Sar</taxon>
        <taxon>Rhizaria</taxon>
        <taxon>Retaria</taxon>
        <taxon>Foraminifera</taxon>
        <taxon>Monothalamids</taxon>
        <taxon>Reticulomyxidae</taxon>
        <taxon>Reticulomyxa</taxon>
    </lineage>
</organism>